<accession>A0A210QRY7</accession>
<dbReference type="AlphaFoldDB" id="A0A210QRY7"/>
<evidence type="ECO:0000313" key="1">
    <source>
        <dbReference type="EMBL" id="OWF51481.1"/>
    </source>
</evidence>
<evidence type="ECO:0008006" key="3">
    <source>
        <dbReference type="Google" id="ProtNLM"/>
    </source>
</evidence>
<dbReference type="Proteomes" id="UP000242188">
    <property type="component" value="Unassembled WGS sequence"/>
</dbReference>
<keyword evidence="2" id="KW-1185">Reference proteome</keyword>
<dbReference type="EMBL" id="NEDP02002242">
    <property type="protein sequence ID" value="OWF51481.1"/>
    <property type="molecule type" value="Genomic_DNA"/>
</dbReference>
<dbReference type="Pfam" id="PF06342">
    <property type="entry name" value="DUF1057"/>
    <property type="match status" value="1"/>
</dbReference>
<name>A0A210QRY7_MIZYE</name>
<dbReference type="SUPFAM" id="SSF53474">
    <property type="entry name" value="alpha/beta-Hydrolases"/>
    <property type="match status" value="1"/>
</dbReference>
<reference evidence="1 2" key="1">
    <citation type="journal article" date="2017" name="Nat. Ecol. Evol.">
        <title>Scallop genome provides insights into evolution of bilaterian karyotype and development.</title>
        <authorList>
            <person name="Wang S."/>
            <person name="Zhang J."/>
            <person name="Jiao W."/>
            <person name="Li J."/>
            <person name="Xun X."/>
            <person name="Sun Y."/>
            <person name="Guo X."/>
            <person name="Huan P."/>
            <person name="Dong B."/>
            <person name="Zhang L."/>
            <person name="Hu X."/>
            <person name="Sun X."/>
            <person name="Wang J."/>
            <person name="Zhao C."/>
            <person name="Wang Y."/>
            <person name="Wang D."/>
            <person name="Huang X."/>
            <person name="Wang R."/>
            <person name="Lv J."/>
            <person name="Li Y."/>
            <person name="Zhang Z."/>
            <person name="Liu B."/>
            <person name="Lu W."/>
            <person name="Hui Y."/>
            <person name="Liang J."/>
            <person name="Zhou Z."/>
            <person name="Hou R."/>
            <person name="Li X."/>
            <person name="Liu Y."/>
            <person name="Li H."/>
            <person name="Ning X."/>
            <person name="Lin Y."/>
            <person name="Zhao L."/>
            <person name="Xing Q."/>
            <person name="Dou J."/>
            <person name="Li Y."/>
            <person name="Mao J."/>
            <person name="Guo H."/>
            <person name="Dou H."/>
            <person name="Li T."/>
            <person name="Mu C."/>
            <person name="Jiang W."/>
            <person name="Fu Q."/>
            <person name="Fu X."/>
            <person name="Miao Y."/>
            <person name="Liu J."/>
            <person name="Yu Q."/>
            <person name="Li R."/>
            <person name="Liao H."/>
            <person name="Li X."/>
            <person name="Kong Y."/>
            <person name="Jiang Z."/>
            <person name="Chourrout D."/>
            <person name="Li R."/>
            <person name="Bao Z."/>
        </authorList>
    </citation>
    <scope>NUCLEOTIDE SEQUENCE [LARGE SCALE GENOMIC DNA]</scope>
    <source>
        <strain evidence="1 2">PY_sf001</strain>
    </source>
</reference>
<gene>
    <name evidence="1" type="ORF">KP79_PYT18450</name>
</gene>
<dbReference type="InterPro" id="IPR029058">
    <property type="entry name" value="AB_hydrolase_fold"/>
</dbReference>
<evidence type="ECO:0000313" key="2">
    <source>
        <dbReference type="Proteomes" id="UP000242188"/>
    </source>
</evidence>
<sequence length="215" mass="24285">MLTTILNTLGICRIDVLLSHSGGTWLNYKAAADLQCVKSSLLLNPLGKRTLRPLRPFVVFKLFARLLRNPFLHSKFNKSLPFIYKFSGFKLAEEDFSPLPVAVETIVRTDYEKMQGYAEKMSSKKHPFVMATTQNDQFVEIQIAIEMAQHMGIEEGEITEYSNGSATSGDAVGKYDDTFYRRVILFEKGGHLVHKINETEIVQQILQLVAVVSSH</sequence>
<comment type="caution">
    <text evidence="1">The sequence shown here is derived from an EMBL/GenBank/DDBJ whole genome shotgun (WGS) entry which is preliminary data.</text>
</comment>
<proteinExistence type="predicted"/>
<dbReference type="OrthoDB" id="6431331at2759"/>
<organism evidence="1 2">
    <name type="scientific">Mizuhopecten yessoensis</name>
    <name type="common">Japanese scallop</name>
    <name type="synonym">Patinopecten yessoensis</name>
    <dbReference type="NCBI Taxonomy" id="6573"/>
    <lineage>
        <taxon>Eukaryota</taxon>
        <taxon>Metazoa</taxon>
        <taxon>Spiralia</taxon>
        <taxon>Lophotrochozoa</taxon>
        <taxon>Mollusca</taxon>
        <taxon>Bivalvia</taxon>
        <taxon>Autobranchia</taxon>
        <taxon>Pteriomorphia</taxon>
        <taxon>Pectinida</taxon>
        <taxon>Pectinoidea</taxon>
        <taxon>Pectinidae</taxon>
        <taxon>Mizuhopecten</taxon>
    </lineage>
</organism>
<dbReference type="PANTHER" id="PTHR47533">
    <property type="entry name" value="PROTEIN CBG21859"/>
    <property type="match status" value="1"/>
</dbReference>
<protein>
    <recommendedName>
        <fullName evidence="3">AB hydrolase-1 domain-containing protein</fullName>
    </recommendedName>
</protein>
<dbReference type="InterPro" id="IPR010463">
    <property type="entry name" value="DUF1057"/>
</dbReference>
<dbReference type="PANTHER" id="PTHR47533:SF4">
    <property type="entry name" value="AB HYDROLASE-1 DOMAIN-CONTAINING PROTEIN"/>
    <property type="match status" value="1"/>
</dbReference>
<dbReference type="Gene3D" id="3.40.50.1820">
    <property type="entry name" value="alpha/beta hydrolase"/>
    <property type="match status" value="1"/>
</dbReference>